<keyword evidence="2" id="KW-1185">Reference proteome</keyword>
<comment type="caution">
    <text evidence="1">The sequence shown here is derived from an EMBL/GenBank/DDBJ whole genome shotgun (WGS) entry which is preliminary data.</text>
</comment>
<dbReference type="Proteomes" id="UP001597221">
    <property type="component" value="Unassembled WGS sequence"/>
</dbReference>
<accession>A0ABW4HQC6</accession>
<gene>
    <name evidence="1" type="ORF">ACFSBH_09010</name>
</gene>
<protein>
    <submittedName>
        <fullName evidence="1">Transcriptional regulator SplA domain-containing protein</fullName>
    </submittedName>
</protein>
<dbReference type="InterPro" id="IPR022608">
    <property type="entry name" value="Tscrpt_reg_SplA"/>
</dbReference>
<name>A0ABW4HQC6_9BACI</name>
<reference evidence="2" key="1">
    <citation type="journal article" date="2019" name="Int. J. Syst. Evol. Microbiol.">
        <title>The Global Catalogue of Microorganisms (GCM) 10K type strain sequencing project: providing services to taxonomists for standard genome sequencing and annotation.</title>
        <authorList>
            <consortium name="The Broad Institute Genomics Platform"/>
            <consortium name="The Broad Institute Genome Sequencing Center for Infectious Disease"/>
            <person name="Wu L."/>
            <person name="Ma J."/>
        </authorList>
    </citation>
    <scope>NUCLEOTIDE SEQUENCE [LARGE SCALE GENOMIC DNA]</scope>
    <source>
        <strain evidence="2">CGMCC 1.12376</strain>
    </source>
</reference>
<dbReference type="EMBL" id="JBHUDE010000041">
    <property type="protein sequence ID" value="MFD1607793.1"/>
    <property type="molecule type" value="Genomic_DNA"/>
</dbReference>
<evidence type="ECO:0000313" key="1">
    <source>
        <dbReference type="EMBL" id="MFD1607793.1"/>
    </source>
</evidence>
<organism evidence="1 2">
    <name type="scientific">Oceanobacillus luteolus</name>
    <dbReference type="NCBI Taxonomy" id="1274358"/>
    <lineage>
        <taxon>Bacteria</taxon>
        <taxon>Bacillati</taxon>
        <taxon>Bacillota</taxon>
        <taxon>Bacilli</taxon>
        <taxon>Bacillales</taxon>
        <taxon>Bacillaceae</taxon>
        <taxon>Oceanobacillus</taxon>
    </lineage>
</organism>
<evidence type="ECO:0000313" key="2">
    <source>
        <dbReference type="Proteomes" id="UP001597221"/>
    </source>
</evidence>
<dbReference type="RefSeq" id="WP_251516652.1">
    <property type="nucleotide sequence ID" value="NZ_JAMBON010000038.1"/>
</dbReference>
<proteinExistence type="predicted"/>
<sequence>MEFYESYQPGEIVFIIIRNPHAQNVANVQQAAVVENPDKPGEPALFIHETYYPITDEVAIFQTEEEAEQVFQQTFGTYQEGGFYG</sequence>
<dbReference type="Pfam" id="PF11132">
    <property type="entry name" value="SplA"/>
    <property type="match status" value="1"/>
</dbReference>